<comment type="caution">
    <text evidence="1">The sequence shown here is derived from an EMBL/GenBank/DDBJ whole genome shotgun (WGS) entry which is preliminary data.</text>
</comment>
<sequence length="105" mass="11629">MSTIVKCVSSCLRTLCWTADIITLQETWFLPHDLLFLETIDEAFAFTGKSAVDTSQGILLGRPFSAVALLWRKFAFPRVSVLKSHSLEAVKTHLDSGKSMLAVNV</sequence>
<protein>
    <recommendedName>
        <fullName evidence="3">Endonuclease/exonuclease/phosphatase domain-containing protein</fullName>
    </recommendedName>
</protein>
<evidence type="ECO:0000313" key="2">
    <source>
        <dbReference type="Proteomes" id="UP001153954"/>
    </source>
</evidence>
<evidence type="ECO:0008006" key="3">
    <source>
        <dbReference type="Google" id="ProtNLM"/>
    </source>
</evidence>
<dbReference type="EMBL" id="CAKOGL010000010">
    <property type="protein sequence ID" value="CAH2091079.1"/>
    <property type="molecule type" value="Genomic_DNA"/>
</dbReference>
<evidence type="ECO:0000313" key="1">
    <source>
        <dbReference type="EMBL" id="CAH2091079.1"/>
    </source>
</evidence>
<name>A0AAU9TWL3_EUPED</name>
<reference evidence="1" key="1">
    <citation type="submission" date="2022-03" db="EMBL/GenBank/DDBJ databases">
        <authorList>
            <person name="Tunstrom K."/>
        </authorList>
    </citation>
    <scope>NUCLEOTIDE SEQUENCE</scope>
</reference>
<gene>
    <name evidence="1" type="ORF">EEDITHA_LOCUS6972</name>
</gene>
<proteinExistence type="predicted"/>
<organism evidence="1 2">
    <name type="scientific">Euphydryas editha</name>
    <name type="common">Edith's checkerspot</name>
    <dbReference type="NCBI Taxonomy" id="104508"/>
    <lineage>
        <taxon>Eukaryota</taxon>
        <taxon>Metazoa</taxon>
        <taxon>Ecdysozoa</taxon>
        <taxon>Arthropoda</taxon>
        <taxon>Hexapoda</taxon>
        <taxon>Insecta</taxon>
        <taxon>Pterygota</taxon>
        <taxon>Neoptera</taxon>
        <taxon>Endopterygota</taxon>
        <taxon>Lepidoptera</taxon>
        <taxon>Glossata</taxon>
        <taxon>Ditrysia</taxon>
        <taxon>Papilionoidea</taxon>
        <taxon>Nymphalidae</taxon>
        <taxon>Nymphalinae</taxon>
        <taxon>Euphydryas</taxon>
    </lineage>
</organism>
<accession>A0AAU9TWL3</accession>
<keyword evidence="2" id="KW-1185">Reference proteome</keyword>
<dbReference type="AlphaFoldDB" id="A0AAU9TWL3"/>
<dbReference type="Proteomes" id="UP001153954">
    <property type="component" value="Unassembled WGS sequence"/>
</dbReference>